<gene>
    <name evidence="1" type="ORF">ACFPQB_11955</name>
</gene>
<keyword evidence="1" id="KW-0540">Nuclease</keyword>
<accession>A0ABW0ZKN5</accession>
<evidence type="ECO:0000313" key="2">
    <source>
        <dbReference type="Proteomes" id="UP001596072"/>
    </source>
</evidence>
<name>A0ABW0ZKN5_9ACTN</name>
<keyword evidence="1" id="KW-0255">Endonuclease</keyword>
<dbReference type="Proteomes" id="UP001596072">
    <property type="component" value="Unassembled WGS sequence"/>
</dbReference>
<organism evidence="1 2">
    <name type="scientific">Nocardioides vastitatis</name>
    <dbReference type="NCBI Taxonomy" id="2568655"/>
    <lineage>
        <taxon>Bacteria</taxon>
        <taxon>Bacillati</taxon>
        <taxon>Actinomycetota</taxon>
        <taxon>Actinomycetes</taxon>
        <taxon>Propionibacteriales</taxon>
        <taxon>Nocardioidaceae</taxon>
        <taxon>Nocardioides</taxon>
    </lineage>
</organism>
<dbReference type="RefSeq" id="WP_240769560.1">
    <property type="nucleotide sequence ID" value="NZ_JBHSNS010000005.1"/>
</dbReference>
<comment type="caution">
    <text evidence="1">The sequence shown here is derived from an EMBL/GenBank/DDBJ whole genome shotgun (WGS) entry which is preliminary data.</text>
</comment>
<proteinExistence type="predicted"/>
<dbReference type="EMBL" id="JBHSNS010000005">
    <property type="protein sequence ID" value="MFC5729633.1"/>
    <property type="molecule type" value="Genomic_DNA"/>
</dbReference>
<dbReference type="GO" id="GO:0004519">
    <property type="term" value="F:endonuclease activity"/>
    <property type="evidence" value="ECO:0007669"/>
    <property type="project" value="UniProtKB-KW"/>
</dbReference>
<sequence length="278" mass="31304">MAVVDGLLRRPVRGSYRPRRGSDNALADLAAVALARPHDVFIDRTAALIHGVDAYTRAEHDLTLSVEMCALRGSDPTELTGVDGRTRDLAPDDIVEVHGLRVTTPLRTAMDLGCNLRRREAFAAMNELARHHRLTVADLAASLPRFRGRRGVVQLRQLIALLEPRVESQRESWTLLAIVDAGLPRPEPQHWIVLDGVPTFRLDFAYPGLRACVEYDGVDAHQQVPAQLEHDRQRRDWLRDHGWTVIVVRNGDFTGPALDRWLRELRAALATSYSVRRF</sequence>
<keyword evidence="1" id="KW-0378">Hydrolase</keyword>
<dbReference type="InterPro" id="IPR011335">
    <property type="entry name" value="Restrct_endonuc-II-like"/>
</dbReference>
<evidence type="ECO:0000313" key="1">
    <source>
        <dbReference type="EMBL" id="MFC5729633.1"/>
    </source>
</evidence>
<protein>
    <submittedName>
        <fullName evidence="1">Endonuclease domain-containing protein</fullName>
    </submittedName>
</protein>
<dbReference type="Gene3D" id="3.40.960.10">
    <property type="entry name" value="VSR Endonuclease"/>
    <property type="match status" value="1"/>
</dbReference>
<reference evidence="2" key="1">
    <citation type="journal article" date="2019" name="Int. J. Syst. Evol. Microbiol.">
        <title>The Global Catalogue of Microorganisms (GCM) 10K type strain sequencing project: providing services to taxonomists for standard genome sequencing and annotation.</title>
        <authorList>
            <consortium name="The Broad Institute Genomics Platform"/>
            <consortium name="The Broad Institute Genome Sequencing Center for Infectious Disease"/>
            <person name="Wu L."/>
            <person name="Ma J."/>
        </authorList>
    </citation>
    <scope>NUCLEOTIDE SEQUENCE [LARGE SCALE GENOMIC DNA]</scope>
    <source>
        <strain evidence="2">YIM 94188</strain>
    </source>
</reference>
<keyword evidence="2" id="KW-1185">Reference proteome</keyword>
<dbReference type="SUPFAM" id="SSF52980">
    <property type="entry name" value="Restriction endonuclease-like"/>
    <property type="match status" value="1"/>
</dbReference>